<evidence type="ECO:0000313" key="1">
    <source>
        <dbReference type="EMBL" id="KAJ0170727.1"/>
    </source>
</evidence>
<sequence length="419" mass="46625">MEKGLKYDVSNEDEKLHDSIIKTNYTVVNGHSSTNVNNDYTINKDLNKDTILKKDREDNDDIEIFNHDNFYSPEEFSRCLTDTTPQAKSNKDVLAVKSFCHKLIYLRKQIFISCCLYTGFMLDGYSVGWCAPVVVKLQDPAETPLPYIISDTAGSWLGSVLYIGLFGGYLAGFLANIIGRKPCLIIGGILMMSAYLTLTFATNITTMYFARFFAGFTESFSVILRLLYVGEISSPEIRGTLISLVGVFHNIGALTVYSIGPFTSYRNLNYFLEEEKGGHHCQIISTSGVGICMTIMGTYFYLDKYHNSVTSQLGWLPLATMIIALISFNIGLNSVPHTLTSEMYSPKVRGIGTSISYTSSLLSGLFSLIVSSYLMIYLGSHFTFWLFAILNGASLIFVVLFVPETTGKTLTEIDDMMGD</sequence>
<gene>
    <name evidence="1" type="ORF">K1T71_013499</name>
</gene>
<dbReference type="EMBL" id="CM034412">
    <property type="protein sequence ID" value="KAJ0170727.1"/>
    <property type="molecule type" value="Genomic_DNA"/>
</dbReference>
<proteinExistence type="predicted"/>
<reference evidence="1 2" key="1">
    <citation type="journal article" date="2021" name="Front. Genet.">
        <title>Chromosome-Level Genome Assembly Reveals Significant Gene Expansion in the Toll and IMD Signaling Pathways of Dendrolimus kikuchii.</title>
        <authorList>
            <person name="Zhou J."/>
            <person name="Wu P."/>
            <person name="Xiong Z."/>
            <person name="Liu N."/>
            <person name="Zhao N."/>
            <person name="Ji M."/>
            <person name="Qiu Y."/>
            <person name="Yang B."/>
        </authorList>
    </citation>
    <scope>NUCLEOTIDE SEQUENCE [LARGE SCALE GENOMIC DNA]</scope>
    <source>
        <strain evidence="1">Ann1</strain>
    </source>
</reference>
<comment type="caution">
    <text evidence="1">The sequence shown here is derived from an EMBL/GenBank/DDBJ whole genome shotgun (WGS) entry which is preliminary data.</text>
</comment>
<keyword evidence="2" id="KW-1185">Reference proteome</keyword>
<dbReference type="Proteomes" id="UP000824533">
    <property type="component" value="Linkage Group LG26"/>
</dbReference>
<evidence type="ECO:0000313" key="2">
    <source>
        <dbReference type="Proteomes" id="UP000824533"/>
    </source>
</evidence>
<organism evidence="1 2">
    <name type="scientific">Dendrolimus kikuchii</name>
    <dbReference type="NCBI Taxonomy" id="765133"/>
    <lineage>
        <taxon>Eukaryota</taxon>
        <taxon>Metazoa</taxon>
        <taxon>Ecdysozoa</taxon>
        <taxon>Arthropoda</taxon>
        <taxon>Hexapoda</taxon>
        <taxon>Insecta</taxon>
        <taxon>Pterygota</taxon>
        <taxon>Neoptera</taxon>
        <taxon>Endopterygota</taxon>
        <taxon>Lepidoptera</taxon>
        <taxon>Glossata</taxon>
        <taxon>Ditrysia</taxon>
        <taxon>Bombycoidea</taxon>
        <taxon>Lasiocampidae</taxon>
        <taxon>Dendrolimus</taxon>
    </lineage>
</organism>
<accession>A0ACC1CGW3</accession>
<protein>
    <submittedName>
        <fullName evidence="1">Uncharacterized protein</fullName>
    </submittedName>
</protein>
<name>A0ACC1CGW3_9NEOP</name>